<name>A0A0B5NN50_BACTU</name>
<sequence length="300" mass="34596">MGSLYNLMKPYSEFRSKEEFNTYQKQVLKHYRFQLNKTDATIIHFLGKYAVNEKQKTVGVACPLMETIATNVGKSIRTVRRSIAKLEELGIIKRVATKERHKRGGYSANLYVFLVSAIDRMDDRMKMSVCKSEDHAADCSKNEQKYEGETILSKNIPQIKEKRKGTYELDETYCRHDIPKPFIYALLPMTSNPKKINIFWSKVELAYKKSGLLEQGVLLEQILADEEVYGNFIWRVKSVVRAYKYGEIRKNVTALLYSTVRDLFLEVGLEWGAALRRSKGIPLFDPFKKEPCVSCMTPSS</sequence>
<accession>A0A0B5NN50</accession>
<dbReference type="AlphaFoldDB" id="A0A0B5NN50"/>
<dbReference type="Proteomes" id="UP000031876">
    <property type="component" value="Chromosome"/>
</dbReference>
<reference evidence="2 4" key="2">
    <citation type="submission" date="2020-05" db="EMBL/GenBank/DDBJ databases">
        <title>FDA dAtabase for Regulatory Grade micrObial Sequences (FDA-ARGOS): Supporting development and validation of Infectious Disease Dx tests.</title>
        <authorList>
            <person name="Nelson B."/>
            <person name="Plummer A."/>
            <person name="Tallon L."/>
            <person name="Sadzewicz L."/>
            <person name="Zhao X."/>
            <person name="Vavikolanu K."/>
            <person name="Mehta A."/>
            <person name="Aluvathingal J."/>
            <person name="Nadendla S."/>
            <person name="Myers T."/>
            <person name="Yan Y."/>
            <person name="Sichtig H."/>
        </authorList>
    </citation>
    <scope>NUCLEOTIDE SEQUENCE [LARGE SCALE GENOMIC DNA]</scope>
    <source>
        <strain evidence="2 4">FDAARGOS_795</strain>
    </source>
</reference>
<gene>
    <name evidence="1" type="ORF">BF38_689</name>
    <name evidence="2" type="ORF">FOC89_11205</name>
</gene>
<evidence type="ECO:0000313" key="3">
    <source>
        <dbReference type="Proteomes" id="UP000031876"/>
    </source>
</evidence>
<evidence type="ECO:0000313" key="2">
    <source>
        <dbReference type="EMBL" id="QKH24536.1"/>
    </source>
</evidence>
<dbReference type="EMBL" id="CP053980">
    <property type="protein sequence ID" value="QKH24536.1"/>
    <property type="molecule type" value="Genomic_DNA"/>
</dbReference>
<dbReference type="RefSeq" id="WP_000535270.1">
    <property type="nucleotide sequence ID" value="NZ_CP009335.1"/>
</dbReference>
<dbReference type="KEGG" id="btw:BF38_689"/>
<dbReference type="Gene3D" id="1.10.10.10">
    <property type="entry name" value="Winged helix-like DNA-binding domain superfamily/Winged helix DNA-binding domain"/>
    <property type="match status" value="1"/>
</dbReference>
<reference evidence="1 3" key="1">
    <citation type="journal article" date="2015" name="Genome Announc.">
        <title>Complete genome sequences for 35 biothreat assay-relevant bacillus species.</title>
        <authorList>
            <person name="Johnson S.L."/>
            <person name="Daligault H.E."/>
            <person name="Davenport K.W."/>
            <person name="Jaissle J."/>
            <person name="Frey K.G."/>
            <person name="Ladner J.T."/>
            <person name="Broomall S.M."/>
            <person name="Bishop-Lilly K.A."/>
            <person name="Bruce D.C."/>
            <person name="Gibbons H.S."/>
            <person name="Coyne S.R."/>
            <person name="Lo C.C."/>
            <person name="Meincke L."/>
            <person name="Munk A.C."/>
            <person name="Koroleva G.I."/>
            <person name="Rosenzweig C.N."/>
            <person name="Palacios G.F."/>
            <person name="Redden C.L."/>
            <person name="Minogue T.D."/>
            <person name="Chain P.S."/>
        </authorList>
    </citation>
    <scope>NUCLEOTIDE SEQUENCE [LARGE SCALE GENOMIC DNA]</scope>
    <source>
        <strain evidence="1 3">HD1011</strain>
    </source>
</reference>
<proteinExistence type="predicted"/>
<dbReference type="EMBL" id="CP009335">
    <property type="protein sequence ID" value="AJG79209.1"/>
    <property type="molecule type" value="Genomic_DNA"/>
</dbReference>
<evidence type="ECO:0000313" key="1">
    <source>
        <dbReference type="EMBL" id="AJG79209.1"/>
    </source>
</evidence>
<organism evidence="2 4">
    <name type="scientific">Bacillus thuringiensis</name>
    <dbReference type="NCBI Taxonomy" id="1428"/>
    <lineage>
        <taxon>Bacteria</taxon>
        <taxon>Bacillati</taxon>
        <taxon>Bacillota</taxon>
        <taxon>Bacilli</taxon>
        <taxon>Bacillales</taxon>
        <taxon>Bacillaceae</taxon>
        <taxon>Bacillus</taxon>
        <taxon>Bacillus cereus group</taxon>
    </lineage>
</organism>
<dbReference type="InterPro" id="IPR036388">
    <property type="entry name" value="WH-like_DNA-bd_sf"/>
</dbReference>
<dbReference type="Proteomes" id="UP000501107">
    <property type="component" value="Chromosome"/>
</dbReference>
<dbReference type="InterPro" id="IPR036390">
    <property type="entry name" value="WH_DNA-bd_sf"/>
</dbReference>
<protein>
    <submittedName>
        <fullName evidence="1">Helix-turn-helix domain protein</fullName>
    </submittedName>
    <submittedName>
        <fullName evidence="2">Helix-turn-helix domain-containing protein</fullName>
    </submittedName>
</protein>
<evidence type="ECO:0000313" key="4">
    <source>
        <dbReference type="Proteomes" id="UP000501107"/>
    </source>
</evidence>
<dbReference type="Pfam" id="PF13730">
    <property type="entry name" value="HTH_36"/>
    <property type="match status" value="1"/>
</dbReference>
<dbReference type="SUPFAM" id="SSF46785">
    <property type="entry name" value="Winged helix' DNA-binding domain"/>
    <property type="match status" value="1"/>
</dbReference>